<proteinExistence type="predicted"/>
<dbReference type="Gene3D" id="6.10.140.1230">
    <property type="match status" value="1"/>
</dbReference>
<evidence type="ECO:0000313" key="3">
    <source>
        <dbReference type="Proteomes" id="UP001303473"/>
    </source>
</evidence>
<dbReference type="GO" id="GO:0005771">
    <property type="term" value="C:multivesicular body"/>
    <property type="evidence" value="ECO:0007669"/>
    <property type="project" value="TreeGrafter"/>
</dbReference>
<dbReference type="EMBL" id="MU853800">
    <property type="protein sequence ID" value="KAK3940118.1"/>
    <property type="molecule type" value="Genomic_DNA"/>
</dbReference>
<dbReference type="AlphaFoldDB" id="A0AAN6N9B5"/>
<feature type="compositionally biased region" description="Basic and acidic residues" evidence="1">
    <location>
        <begin position="405"/>
        <end position="447"/>
    </location>
</feature>
<dbReference type="InterPro" id="IPR005024">
    <property type="entry name" value="Snf7_fam"/>
</dbReference>
<keyword evidence="3" id="KW-1185">Reference proteome</keyword>
<dbReference type="Proteomes" id="UP001303473">
    <property type="component" value="Unassembled WGS sequence"/>
</dbReference>
<dbReference type="GO" id="GO:0006900">
    <property type="term" value="P:vesicle budding from membrane"/>
    <property type="evidence" value="ECO:0007669"/>
    <property type="project" value="TreeGrafter"/>
</dbReference>
<protein>
    <submittedName>
        <fullName evidence="2">Snf7-domain-containing protein</fullName>
    </submittedName>
</protein>
<dbReference type="GO" id="GO:0032511">
    <property type="term" value="P:late endosome to vacuole transport via multivesicular body sorting pathway"/>
    <property type="evidence" value="ECO:0007669"/>
    <property type="project" value="TreeGrafter"/>
</dbReference>
<evidence type="ECO:0000256" key="1">
    <source>
        <dbReference type="SAM" id="MobiDB-lite"/>
    </source>
</evidence>
<dbReference type="PANTHER" id="PTHR22761:SF18">
    <property type="entry name" value="SORTING PROTEIN SNF7 FAMILY PROTEIN, PUTATIVE (AFU_ORTHOLOGUE AFUA_2G16692)-RELATED"/>
    <property type="match status" value="1"/>
</dbReference>
<comment type="caution">
    <text evidence="2">The sequence shown here is derived from an EMBL/GenBank/DDBJ whole genome shotgun (WGS) entry which is preliminary data.</text>
</comment>
<gene>
    <name evidence="2" type="ORF">QBC46DRAFT_129829</name>
</gene>
<dbReference type="PANTHER" id="PTHR22761">
    <property type="entry name" value="CHARGED MULTIVESICULAR BODY PROTEIN"/>
    <property type="match status" value="1"/>
</dbReference>
<sequence>MRQILDYLVENEPAFRKARLPALYSDFQSQRTSNPDGYQANVSAWRRGLARIARSGLAPGSKGATTPSTLVLTCDESLLHALESKQYGRPLALGTVVREALSEKDLVPLHDFLTAQDSIYSKKGHWSVWNVAAWTLKQLGVADMLRGSSDRLPAGQFVVVANVEDAGKRFGEVKNSSLTEGSRFERTFSRTHFYKTFNRQLALDERGKQLSETDMDVLLTFLSRDKQAILYDGNTIKIKTGAADETAALTEEDHSIAQLKELLEYLNHQTSVLNKRIDELTHAAKEAVVKKNRVAALAALKSKKLAESTLERRFATLNQLEEVAAKIEHAADNVQMVKVMESSSEALRSLHAQVGGAERVEEVVDRLREQMDAADEVNSILAEAGNVVIDEGDVDDELAALESQEREKKEKAEAEARAKEEAKQKALEEAEQARQAEETRKKLEAIEKIPAAADETMPNAQHAQTETDTEMAETMMITEA</sequence>
<accession>A0AAN6N9B5</accession>
<organism evidence="2 3">
    <name type="scientific">Diplogelasinospora grovesii</name>
    <dbReference type="NCBI Taxonomy" id="303347"/>
    <lineage>
        <taxon>Eukaryota</taxon>
        <taxon>Fungi</taxon>
        <taxon>Dikarya</taxon>
        <taxon>Ascomycota</taxon>
        <taxon>Pezizomycotina</taxon>
        <taxon>Sordariomycetes</taxon>
        <taxon>Sordariomycetidae</taxon>
        <taxon>Sordariales</taxon>
        <taxon>Diplogelasinosporaceae</taxon>
        <taxon>Diplogelasinospora</taxon>
    </lineage>
</organism>
<reference evidence="3" key="1">
    <citation type="journal article" date="2023" name="Mol. Phylogenet. Evol.">
        <title>Genome-scale phylogeny and comparative genomics of the fungal order Sordariales.</title>
        <authorList>
            <person name="Hensen N."/>
            <person name="Bonometti L."/>
            <person name="Westerberg I."/>
            <person name="Brannstrom I.O."/>
            <person name="Guillou S."/>
            <person name="Cros-Aarteil S."/>
            <person name="Calhoun S."/>
            <person name="Haridas S."/>
            <person name="Kuo A."/>
            <person name="Mondo S."/>
            <person name="Pangilinan J."/>
            <person name="Riley R."/>
            <person name="LaButti K."/>
            <person name="Andreopoulos B."/>
            <person name="Lipzen A."/>
            <person name="Chen C."/>
            <person name="Yan M."/>
            <person name="Daum C."/>
            <person name="Ng V."/>
            <person name="Clum A."/>
            <person name="Steindorff A."/>
            <person name="Ohm R.A."/>
            <person name="Martin F."/>
            <person name="Silar P."/>
            <person name="Natvig D.O."/>
            <person name="Lalanne C."/>
            <person name="Gautier V."/>
            <person name="Ament-Velasquez S.L."/>
            <person name="Kruys A."/>
            <person name="Hutchinson M.I."/>
            <person name="Powell A.J."/>
            <person name="Barry K."/>
            <person name="Miller A.N."/>
            <person name="Grigoriev I.V."/>
            <person name="Debuchy R."/>
            <person name="Gladieux P."/>
            <person name="Hiltunen Thoren M."/>
            <person name="Johannesson H."/>
        </authorList>
    </citation>
    <scope>NUCLEOTIDE SEQUENCE [LARGE SCALE GENOMIC DNA]</scope>
    <source>
        <strain evidence="3">CBS 340.73</strain>
    </source>
</reference>
<name>A0AAN6N9B5_9PEZI</name>
<feature type="region of interest" description="Disordered" evidence="1">
    <location>
        <begin position="405"/>
        <end position="480"/>
    </location>
</feature>
<dbReference type="Pfam" id="PF03357">
    <property type="entry name" value="Snf7"/>
    <property type="match status" value="1"/>
</dbReference>
<dbReference type="GO" id="GO:0000815">
    <property type="term" value="C:ESCRT III complex"/>
    <property type="evidence" value="ECO:0007669"/>
    <property type="project" value="TreeGrafter"/>
</dbReference>
<evidence type="ECO:0000313" key="2">
    <source>
        <dbReference type="EMBL" id="KAK3940118.1"/>
    </source>
</evidence>
<dbReference type="GO" id="GO:0009898">
    <property type="term" value="C:cytoplasmic side of plasma membrane"/>
    <property type="evidence" value="ECO:0007669"/>
    <property type="project" value="TreeGrafter"/>
</dbReference>